<name>A0A1F6G7B4_9PROT</name>
<dbReference type="AlphaFoldDB" id="A0A1F6G7B4"/>
<dbReference type="Gene3D" id="3.90.1720.10">
    <property type="entry name" value="endopeptidase domain like (from Nostoc punctiforme)"/>
    <property type="match status" value="1"/>
</dbReference>
<dbReference type="InterPro" id="IPR038765">
    <property type="entry name" value="Papain-like_cys_pep_sf"/>
</dbReference>
<sequence length="227" mass="25712">MATEATKTTKEPTLYKKHRDQLETGDIILMADNTLASLCLRYGTGCHWSHVGMVIKLGEDSVMLWESMPWSDLKDRDTGEYTMGVMLVPLSLRISRYRGRVAYRKLDPGQQNRDDFGPKLEKLRGELAGRPYERDLFALIGAEFDHFVPQNKVDLSSLFCSELVAEAYQRLELLLIEEQGGLPADEYTPENFSSFGPRVLNLQKGAQLGEEILLKEWVLAGDIAQKK</sequence>
<dbReference type="STRING" id="1817772.A2527_09105"/>
<dbReference type="PANTHER" id="PTHR47112:SF1">
    <property type="entry name" value="PX DOMAIN-CONTAINING PROTEIN"/>
    <property type="match status" value="1"/>
</dbReference>
<dbReference type="SUPFAM" id="SSF54001">
    <property type="entry name" value="Cysteine proteinases"/>
    <property type="match status" value="1"/>
</dbReference>
<accession>A0A1F6G7B4</accession>
<reference evidence="1 2" key="1">
    <citation type="journal article" date="2016" name="Nat. Commun.">
        <title>Thousands of microbial genomes shed light on interconnected biogeochemical processes in an aquifer system.</title>
        <authorList>
            <person name="Anantharaman K."/>
            <person name="Brown C.T."/>
            <person name="Hug L.A."/>
            <person name="Sharon I."/>
            <person name="Castelle C.J."/>
            <person name="Probst A.J."/>
            <person name="Thomas B.C."/>
            <person name="Singh A."/>
            <person name="Wilkins M.J."/>
            <person name="Karaoz U."/>
            <person name="Brodie E.L."/>
            <person name="Williams K.H."/>
            <person name="Hubbard S.S."/>
            <person name="Banfield J.F."/>
        </authorList>
    </citation>
    <scope>NUCLEOTIDE SEQUENCE [LARGE SCALE GENOMIC DNA]</scope>
</reference>
<protein>
    <submittedName>
        <fullName evidence="1">Uncharacterized protein</fullName>
    </submittedName>
</protein>
<proteinExistence type="predicted"/>
<organism evidence="1 2">
    <name type="scientific">Candidatus Lambdaproteobacteria bacterium RIFOXYD2_FULL_50_16</name>
    <dbReference type="NCBI Taxonomy" id="1817772"/>
    <lineage>
        <taxon>Bacteria</taxon>
        <taxon>Pseudomonadati</taxon>
        <taxon>Pseudomonadota</taxon>
        <taxon>Candidatus Lambdaproteobacteria</taxon>
    </lineage>
</organism>
<evidence type="ECO:0000313" key="2">
    <source>
        <dbReference type="Proteomes" id="UP000178449"/>
    </source>
</evidence>
<gene>
    <name evidence="1" type="ORF">A2527_09105</name>
</gene>
<dbReference type="EMBL" id="MFNE01000043">
    <property type="protein sequence ID" value="OGG94003.1"/>
    <property type="molecule type" value="Genomic_DNA"/>
</dbReference>
<comment type="caution">
    <text evidence="1">The sequence shown here is derived from an EMBL/GenBank/DDBJ whole genome shotgun (WGS) entry which is preliminary data.</text>
</comment>
<dbReference type="PANTHER" id="PTHR47112">
    <property type="entry name" value="PX DOMAIN-CONTAINING PROTEIN"/>
    <property type="match status" value="1"/>
</dbReference>
<evidence type="ECO:0000313" key="1">
    <source>
        <dbReference type="EMBL" id="OGG94003.1"/>
    </source>
</evidence>
<dbReference type="Proteomes" id="UP000178449">
    <property type="component" value="Unassembled WGS sequence"/>
</dbReference>